<evidence type="ECO:0000313" key="1">
    <source>
        <dbReference type="EMBL" id="SKC18713.1"/>
    </source>
</evidence>
<protein>
    <recommendedName>
        <fullName evidence="3">SH3 domain-containing protein</fullName>
    </recommendedName>
</protein>
<organism evidence="1 2">
    <name type="scientific">Dyadobacter psychrophilus</name>
    <dbReference type="NCBI Taxonomy" id="651661"/>
    <lineage>
        <taxon>Bacteria</taxon>
        <taxon>Pseudomonadati</taxon>
        <taxon>Bacteroidota</taxon>
        <taxon>Cytophagia</taxon>
        <taxon>Cytophagales</taxon>
        <taxon>Spirosomataceae</taxon>
        <taxon>Dyadobacter</taxon>
    </lineage>
</organism>
<gene>
    <name evidence="1" type="ORF">SAMN05660293_05361</name>
</gene>
<reference evidence="2" key="1">
    <citation type="submission" date="2017-02" db="EMBL/GenBank/DDBJ databases">
        <authorList>
            <person name="Varghese N."/>
            <person name="Submissions S."/>
        </authorList>
    </citation>
    <scope>NUCLEOTIDE SEQUENCE [LARGE SCALE GENOMIC DNA]</scope>
    <source>
        <strain evidence="2">DSM 22270</strain>
    </source>
</reference>
<name>A0A1T5HDE6_9BACT</name>
<proteinExistence type="predicted"/>
<dbReference type="AlphaFoldDB" id="A0A1T5HDE6"/>
<dbReference type="OrthoDB" id="795819at2"/>
<dbReference type="STRING" id="651661.SAMN05660293_05361"/>
<evidence type="ECO:0000313" key="2">
    <source>
        <dbReference type="Proteomes" id="UP000190897"/>
    </source>
</evidence>
<dbReference type="EMBL" id="FUZA01000011">
    <property type="protein sequence ID" value="SKC18713.1"/>
    <property type="molecule type" value="Genomic_DNA"/>
</dbReference>
<sequence>MKTIFIFVRIMERLPAKTHSLSNMKVCYVAIVCTWLLISCSSGDQQKNGSIAEDQKPGEELLGISQDEVFLLKTPKDKTSKIINQKATEALHETHYISVDKSVKVKVLEKENGWSKVQVVEPDWLQDTHIGWIEDNYLSNFEALNPTRGTPIKLTAFASIEPLRTSLSSNGIGQLHSWKHVDGGDWQSITDYFEIGQESNDYGLRNNLAYYLTSSEESFAESLELVLNINVPSEGEYASKQMKTLVNKTFKSLNQPIPSGLLKSVSRQSRFTFENERMTVTLKPEKSRIMTLILEINTK</sequence>
<keyword evidence="2" id="KW-1185">Reference proteome</keyword>
<evidence type="ECO:0008006" key="3">
    <source>
        <dbReference type="Google" id="ProtNLM"/>
    </source>
</evidence>
<accession>A0A1T5HDE6</accession>
<dbReference type="Proteomes" id="UP000190897">
    <property type="component" value="Unassembled WGS sequence"/>
</dbReference>
<dbReference type="RefSeq" id="WP_141110428.1">
    <property type="nucleotide sequence ID" value="NZ_FUZA01000011.1"/>
</dbReference>